<protein>
    <submittedName>
        <fullName evidence="2">Uncharacterized protein</fullName>
    </submittedName>
</protein>
<evidence type="ECO:0000313" key="3">
    <source>
        <dbReference type="Proteomes" id="UP001602245"/>
    </source>
</evidence>
<name>A0ABW6WBL6_9ACTN</name>
<keyword evidence="1" id="KW-1133">Transmembrane helix</keyword>
<evidence type="ECO:0000256" key="1">
    <source>
        <dbReference type="SAM" id="Phobius"/>
    </source>
</evidence>
<keyword evidence="3" id="KW-1185">Reference proteome</keyword>
<feature type="transmembrane region" description="Helical" evidence="1">
    <location>
        <begin position="62"/>
        <end position="86"/>
    </location>
</feature>
<gene>
    <name evidence="2" type="ORF">ACFY35_14785</name>
</gene>
<proteinExistence type="predicted"/>
<sequence>MTPDEPEDRDALRVQMQQAIETFRHLTTLFVQCAGFLIAIDGLLFGYGLAQKKAVPLLIASLAPVGIAFVLLLVLSNGLPMVYVAVRSEERLLPREVTVARTFVMTKYPLVYSWINPAQEMEPNERNRMLANPPMRGMRGSKTLMISLGIGSLAQLALFLVALIWFDYPFM</sequence>
<dbReference type="EMBL" id="JBIAZU010000002">
    <property type="protein sequence ID" value="MFF5290709.1"/>
    <property type="molecule type" value="Genomic_DNA"/>
</dbReference>
<reference evidence="2 3" key="1">
    <citation type="submission" date="2024-10" db="EMBL/GenBank/DDBJ databases">
        <title>The Natural Products Discovery Center: Release of the First 8490 Sequenced Strains for Exploring Actinobacteria Biosynthetic Diversity.</title>
        <authorList>
            <person name="Kalkreuter E."/>
            <person name="Kautsar S.A."/>
            <person name="Yang D."/>
            <person name="Bader C.D."/>
            <person name="Teijaro C.N."/>
            <person name="Fluegel L."/>
            <person name="Davis C.M."/>
            <person name="Simpson J.R."/>
            <person name="Lauterbach L."/>
            <person name="Steele A.D."/>
            <person name="Gui C."/>
            <person name="Meng S."/>
            <person name="Li G."/>
            <person name="Viehrig K."/>
            <person name="Ye F."/>
            <person name="Su P."/>
            <person name="Kiefer A.F."/>
            <person name="Nichols A."/>
            <person name="Cepeda A.J."/>
            <person name="Yan W."/>
            <person name="Fan B."/>
            <person name="Jiang Y."/>
            <person name="Adhikari A."/>
            <person name="Zheng C.-J."/>
            <person name="Schuster L."/>
            <person name="Cowan T.M."/>
            <person name="Smanski M.J."/>
            <person name="Chevrette M.G."/>
            <person name="De Carvalho L.P.S."/>
            <person name="Shen B."/>
        </authorList>
    </citation>
    <scope>NUCLEOTIDE SEQUENCE [LARGE SCALE GENOMIC DNA]</scope>
    <source>
        <strain evidence="2 3">NPDC000087</strain>
    </source>
</reference>
<keyword evidence="1" id="KW-0812">Transmembrane</keyword>
<accession>A0ABW6WBL6</accession>
<dbReference type="RefSeq" id="WP_157295484.1">
    <property type="nucleotide sequence ID" value="NZ_JBIAZU010000002.1"/>
</dbReference>
<dbReference type="Proteomes" id="UP001602245">
    <property type="component" value="Unassembled WGS sequence"/>
</dbReference>
<organism evidence="2 3">
    <name type="scientific">Paractinoplanes globisporus</name>
    <dbReference type="NCBI Taxonomy" id="113565"/>
    <lineage>
        <taxon>Bacteria</taxon>
        <taxon>Bacillati</taxon>
        <taxon>Actinomycetota</taxon>
        <taxon>Actinomycetes</taxon>
        <taxon>Micromonosporales</taxon>
        <taxon>Micromonosporaceae</taxon>
        <taxon>Paractinoplanes</taxon>
    </lineage>
</organism>
<comment type="caution">
    <text evidence="2">The sequence shown here is derived from an EMBL/GenBank/DDBJ whole genome shotgun (WGS) entry which is preliminary data.</text>
</comment>
<feature type="transmembrane region" description="Helical" evidence="1">
    <location>
        <begin position="144"/>
        <end position="166"/>
    </location>
</feature>
<evidence type="ECO:0000313" key="2">
    <source>
        <dbReference type="EMBL" id="MFF5290709.1"/>
    </source>
</evidence>
<keyword evidence="1" id="KW-0472">Membrane</keyword>
<feature type="transmembrane region" description="Helical" evidence="1">
    <location>
        <begin position="26"/>
        <end position="50"/>
    </location>
</feature>